<dbReference type="PANTHER" id="PTHR43586:SF15">
    <property type="entry name" value="BLR3095 PROTEIN"/>
    <property type="match status" value="1"/>
</dbReference>
<accession>A0A3B0XZ73</accession>
<dbReference type="PANTHER" id="PTHR43586">
    <property type="entry name" value="CYSTEINE DESULFURASE"/>
    <property type="match status" value="1"/>
</dbReference>
<dbReference type="InterPro" id="IPR015421">
    <property type="entry name" value="PyrdxlP-dep_Trfase_major"/>
</dbReference>
<dbReference type="Gene3D" id="3.90.1150.10">
    <property type="entry name" value="Aspartate Aminotransferase, domain 1"/>
    <property type="match status" value="1"/>
</dbReference>
<dbReference type="Pfam" id="PF00266">
    <property type="entry name" value="Aminotran_5"/>
    <property type="match status" value="1"/>
</dbReference>
<dbReference type="InterPro" id="IPR000192">
    <property type="entry name" value="Aminotrans_V_dom"/>
</dbReference>
<dbReference type="GO" id="GO:0031071">
    <property type="term" value="F:cysteine desulfurase activity"/>
    <property type="evidence" value="ECO:0007669"/>
    <property type="project" value="UniProtKB-EC"/>
</dbReference>
<dbReference type="InterPro" id="IPR015424">
    <property type="entry name" value="PyrdxlP-dep_Trfase"/>
</dbReference>
<proteinExistence type="predicted"/>
<reference evidence="2" key="1">
    <citation type="submission" date="2018-06" db="EMBL/GenBank/DDBJ databases">
        <authorList>
            <person name="Zhirakovskaya E."/>
        </authorList>
    </citation>
    <scope>NUCLEOTIDE SEQUENCE</scope>
</reference>
<name>A0A3B0XZ73_9ZZZZ</name>
<evidence type="ECO:0000313" key="2">
    <source>
        <dbReference type="EMBL" id="VAW69453.1"/>
    </source>
</evidence>
<dbReference type="Gene3D" id="3.40.640.10">
    <property type="entry name" value="Type I PLP-dependent aspartate aminotransferase-like (Major domain)"/>
    <property type="match status" value="1"/>
</dbReference>
<organism evidence="2">
    <name type="scientific">hydrothermal vent metagenome</name>
    <dbReference type="NCBI Taxonomy" id="652676"/>
    <lineage>
        <taxon>unclassified sequences</taxon>
        <taxon>metagenomes</taxon>
        <taxon>ecological metagenomes</taxon>
    </lineage>
</organism>
<dbReference type="EC" id="2.8.1.7" evidence="2"/>
<protein>
    <submittedName>
        <fullName evidence="2">Cysteine desulfurase</fullName>
        <ecNumber evidence="2">2.8.1.7</ecNumber>
    </submittedName>
</protein>
<dbReference type="InterPro" id="IPR015422">
    <property type="entry name" value="PyrdxlP-dep_Trfase_small"/>
</dbReference>
<feature type="domain" description="Aminotransferase class V" evidence="1">
    <location>
        <begin position="12"/>
        <end position="368"/>
    </location>
</feature>
<evidence type="ECO:0000259" key="1">
    <source>
        <dbReference type="Pfam" id="PF00266"/>
    </source>
</evidence>
<gene>
    <name evidence="2" type="ORF">MNBD_GAMMA10-1058</name>
</gene>
<keyword evidence="2" id="KW-0808">Transferase</keyword>
<dbReference type="SUPFAM" id="SSF53383">
    <property type="entry name" value="PLP-dependent transferases"/>
    <property type="match status" value="1"/>
</dbReference>
<sequence length="376" mass="41846">MQNEFNLDCELIYVNHAAVAPWPTRTVEAVKNFASENGAVGSRHYANWLKTEQQLKQSLAQLINAASADEIALLKNTSEGLSIIARGIEWQAGDNIVISDEEFPSNFIVWDALKARGVELRIAKLSSNSANPEQAIIQQMDKNTRLLSISAVQYASGIRHDLKQLGEACKAHNSLFCVDAIQHIGALQFDVQAIDADFVVADGHKWMLGPEGLALFYCKHSAMNQLELQQFGWHMVEDLSDFEAMTQQWQPAANARRFECGSQNMLSIHALNASVSLLLERGMENIEAAVTANIQALIELFKPLANMHIISPTDTHSHAGIFTFKKHNTEPQLMYQYLVEQGVVCASRGGGIRFSPHFYNTQTEFEQLAQLVDGYN</sequence>
<dbReference type="AlphaFoldDB" id="A0A3B0XZ73"/>
<dbReference type="EMBL" id="UOFJ01000429">
    <property type="protein sequence ID" value="VAW69453.1"/>
    <property type="molecule type" value="Genomic_DNA"/>
</dbReference>